<gene>
    <name evidence="1" type="ORF">HCBG_02750</name>
</gene>
<proteinExistence type="predicted"/>
<dbReference type="EMBL" id="GG663365">
    <property type="protein sequence ID" value="EEH09213.1"/>
    <property type="molecule type" value="Genomic_DNA"/>
</dbReference>
<reference evidence="1" key="1">
    <citation type="submission" date="2009-02" db="EMBL/GenBank/DDBJ databases">
        <title>The Genome Sequence of Ajellomyces capsulatus strain G186AR.</title>
        <authorList>
            <consortium name="The Broad Institute Genome Sequencing Platform"/>
            <person name="Champion M."/>
            <person name="Cuomo C."/>
            <person name="Ma L.-J."/>
            <person name="Henn M.R."/>
            <person name="Sil A."/>
            <person name="Goldman B."/>
            <person name="Young S.K."/>
            <person name="Kodira C.D."/>
            <person name="Zeng Q."/>
            <person name="Koehrsen M."/>
            <person name="Alvarado L."/>
            <person name="Berlin A."/>
            <person name="Borenstein D."/>
            <person name="Chen Z."/>
            <person name="Engels R."/>
            <person name="Freedman E."/>
            <person name="Gellesch M."/>
            <person name="Goldberg J."/>
            <person name="Griggs A."/>
            <person name="Gujja S."/>
            <person name="Heiman D."/>
            <person name="Hepburn T."/>
            <person name="Howarth C."/>
            <person name="Jen D."/>
            <person name="Larson L."/>
            <person name="Lewis B."/>
            <person name="Mehta T."/>
            <person name="Park D."/>
            <person name="Pearson M."/>
            <person name="Roberts A."/>
            <person name="Saif S."/>
            <person name="Shea T."/>
            <person name="Shenoy N."/>
            <person name="Sisk P."/>
            <person name="Stolte C."/>
            <person name="Sykes S."/>
            <person name="Walk T."/>
            <person name="White J."/>
            <person name="Yandava C."/>
            <person name="Klein B."/>
            <person name="McEwen J.G."/>
            <person name="Puccia R."/>
            <person name="Goldman G.H."/>
            <person name="Felipe M.S."/>
            <person name="Nino-Vega G."/>
            <person name="San-Blas G."/>
            <person name="Taylor J."/>
            <person name="Mendoza L."/>
            <person name="Galagan J."/>
            <person name="Nusbaum C."/>
            <person name="Birren B."/>
        </authorList>
    </citation>
    <scope>NUCLEOTIDE SEQUENCE</scope>
    <source>
        <strain evidence="1">G186AR</strain>
    </source>
</reference>
<name>C0NHC8_AJECG</name>
<dbReference type="RefSeq" id="XP_045289694.1">
    <property type="nucleotide sequence ID" value="XM_045429799.1"/>
</dbReference>
<dbReference type="Proteomes" id="UP000001631">
    <property type="component" value="Unassembled WGS sequence"/>
</dbReference>
<dbReference type="GeneID" id="69035766"/>
<dbReference type="HOGENOM" id="CLU_2157643_0_0_1"/>
<dbReference type="AlphaFoldDB" id="C0NHC8"/>
<dbReference type="InParanoid" id="C0NHC8"/>
<organism evidence="1 2">
    <name type="scientific">Ajellomyces capsulatus (strain G186AR / H82 / ATCC MYA-2454 / RMSCC 2432)</name>
    <name type="common">Darling's disease fungus</name>
    <name type="synonym">Histoplasma capsulatum</name>
    <dbReference type="NCBI Taxonomy" id="447093"/>
    <lineage>
        <taxon>Eukaryota</taxon>
        <taxon>Fungi</taxon>
        <taxon>Dikarya</taxon>
        <taxon>Ascomycota</taxon>
        <taxon>Pezizomycotina</taxon>
        <taxon>Eurotiomycetes</taxon>
        <taxon>Eurotiomycetidae</taxon>
        <taxon>Onygenales</taxon>
        <taxon>Ajellomycetaceae</taxon>
        <taxon>Histoplasma</taxon>
    </lineage>
</organism>
<accession>C0NHC8</accession>
<keyword evidence="2" id="KW-1185">Reference proteome</keyword>
<sequence length="111" mass="12454">MFGESGCRGITVRFFTKERGFTENNSQEFRPSVGHLQNSFLPGKAFIPPISWKEPREVVIAIAGDHLADDTAFRITRRVPPHPQPIPRTSTIGRLGGFLAEWALLDLNIPR</sequence>
<protein>
    <submittedName>
        <fullName evidence="1">Uncharacterized protein</fullName>
    </submittedName>
</protein>
<evidence type="ECO:0000313" key="1">
    <source>
        <dbReference type="EMBL" id="EEH09213.1"/>
    </source>
</evidence>
<evidence type="ECO:0000313" key="2">
    <source>
        <dbReference type="Proteomes" id="UP000001631"/>
    </source>
</evidence>